<dbReference type="PANTHER" id="PTHR24020">
    <property type="entry name" value="COLLAGEN ALPHA"/>
    <property type="match status" value="1"/>
</dbReference>
<dbReference type="Pfam" id="PF00092">
    <property type="entry name" value="VWA"/>
    <property type="match status" value="1"/>
</dbReference>
<keyword evidence="2" id="KW-1185">Reference proteome</keyword>
<name>A0A7D9EMI6_PARCT</name>
<evidence type="ECO:0000313" key="2">
    <source>
        <dbReference type="Proteomes" id="UP001152795"/>
    </source>
</evidence>
<organism evidence="1 2">
    <name type="scientific">Paramuricea clavata</name>
    <name type="common">Red gorgonian</name>
    <name type="synonym">Violescent sea-whip</name>
    <dbReference type="NCBI Taxonomy" id="317549"/>
    <lineage>
        <taxon>Eukaryota</taxon>
        <taxon>Metazoa</taxon>
        <taxon>Cnidaria</taxon>
        <taxon>Anthozoa</taxon>
        <taxon>Octocorallia</taxon>
        <taxon>Malacalcyonacea</taxon>
        <taxon>Plexauridae</taxon>
        <taxon>Paramuricea</taxon>
    </lineage>
</organism>
<dbReference type="CDD" id="cd01450">
    <property type="entry name" value="vWFA_subfamily_ECM"/>
    <property type="match status" value="1"/>
</dbReference>
<gene>
    <name evidence="1" type="ORF">PACLA_8A066536</name>
</gene>
<dbReference type="SUPFAM" id="SSF53300">
    <property type="entry name" value="vWA-like"/>
    <property type="match status" value="2"/>
</dbReference>
<dbReference type="SMART" id="SM00327">
    <property type="entry name" value="VWA"/>
    <property type="match status" value="1"/>
</dbReference>
<dbReference type="OrthoDB" id="5983596at2759"/>
<protein>
    <submittedName>
        <fullName evidence="1">Uncharacterized protein</fullName>
    </submittedName>
</protein>
<dbReference type="InterPro" id="IPR036465">
    <property type="entry name" value="vWFA_dom_sf"/>
</dbReference>
<dbReference type="Gene3D" id="3.40.50.410">
    <property type="entry name" value="von Willebrand factor, type A domain"/>
    <property type="match status" value="2"/>
</dbReference>
<accession>A0A7D9EMI6</accession>
<dbReference type="PROSITE" id="PS50234">
    <property type="entry name" value="VWFA"/>
    <property type="match status" value="1"/>
</dbReference>
<dbReference type="AlphaFoldDB" id="A0A7D9EMI6"/>
<dbReference type="EMBL" id="CACRXK020008060">
    <property type="protein sequence ID" value="CAB4013879.1"/>
    <property type="molecule type" value="Genomic_DNA"/>
</dbReference>
<dbReference type="PRINTS" id="PR00453">
    <property type="entry name" value="VWFADOMAIN"/>
</dbReference>
<dbReference type="PANTHER" id="PTHR24020:SF20">
    <property type="entry name" value="PH DOMAIN-CONTAINING PROTEIN"/>
    <property type="match status" value="1"/>
</dbReference>
<reference evidence="1" key="1">
    <citation type="submission" date="2020-04" db="EMBL/GenBank/DDBJ databases">
        <authorList>
            <person name="Alioto T."/>
            <person name="Alioto T."/>
            <person name="Gomez Garrido J."/>
        </authorList>
    </citation>
    <scope>NUCLEOTIDE SEQUENCE</scope>
    <source>
        <strain evidence="1">A484AB</strain>
    </source>
</reference>
<dbReference type="InterPro" id="IPR002035">
    <property type="entry name" value="VWF_A"/>
</dbReference>
<proteinExistence type="predicted"/>
<sequence>MGARSWVPRVVVAITGSWRTWSSSQTREVRKNARRLQREGIKLMIAFVGSVEGREQQDRALFESMVKSKDDLFMIRYSYGLTQVAKKMVQDLCPVPDIIPCPVTADIAFIVDSSGSIGVPNYVKTKYFVYSIANALNISSSGAHAGVVIYSEKAKRPIKFTDHTNIKSFKEAVYGLEYMQKKTRIDLGLQKAHTDLFSPYYGGARPDVKKLAFILTDGQQNPKGDIPLKEAAGKLINDDIKTISIGIGQE</sequence>
<comment type="caution">
    <text evidence="1">The sequence shown here is derived from an EMBL/GenBank/DDBJ whole genome shotgun (WGS) entry which is preliminary data.</text>
</comment>
<dbReference type="Proteomes" id="UP001152795">
    <property type="component" value="Unassembled WGS sequence"/>
</dbReference>
<feature type="non-terminal residue" evidence="1">
    <location>
        <position position="250"/>
    </location>
</feature>
<dbReference type="InterPro" id="IPR050525">
    <property type="entry name" value="ECM_Assembly_Org"/>
</dbReference>
<evidence type="ECO:0000313" key="1">
    <source>
        <dbReference type="EMBL" id="CAB4013879.1"/>
    </source>
</evidence>